<comment type="cofactor">
    <cofactor evidence="1">
        <name>FAD</name>
        <dbReference type="ChEBI" id="CHEBI:57692"/>
    </cofactor>
</comment>
<feature type="region of interest" description="Disordered" evidence="4">
    <location>
        <begin position="532"/>
        <end position="586"/>
    </location>
</feature>
<dbReference type="SUPFAM" id="SSF51905">
    <property type="entry name" value="FAD/NAD(P)-binding domain"/>
    <property type="match status" value="1"/>
</dbReference>
<keyword evidence="3" id="KW-0274">FAD</keyword>
<reference evidence="6 7" key="1">
    <citation type="submission" date="2023-12" db="EMBL/GenBank/DDBJ databases">
        <title>Streptomyces sp. V4-01.</title>
        <authorList>
            <person name="Somphong A."/>
            <person name="Phongsopitanun W."/>
        </authorList>
    </citation>
    <scope>NUCLEOTIDE SEQUENCE [LARGE SCALE GENOMIC DNA]</scope>
    <source>
        <strain evidence="6 7">V4-01</strain>
    </source>
</reference>
<protein>
    <submittedName>
        <fullName evidence="6">FAD-dependent monooxygenase</fullName>
    </submittedName>
</protein>
<gene>
    <name evidence="6" type="ORF">V2S66_26490</name>
</gene>
<dbReference type="InterPro" id="IPR036188">
    <property type="entry name" value="FAD/NAD-bd_sf"/>
</dbReference>
<sequence>MDPVIVAGAGPVGLALALGLGRRDVPVILLDEVETPDDSEGLRRPRTVVLGPATAAPLERLGYGGLRQDGTTWTAWRTLRRRTEVLRIDFRPDGADAPVHLAQHLLERGLRAALMTCGSVRIVAGAKVDAFEQDGHGVNVHTRGAHDTWWRGSFLVGTDGSRSTVRKLLGVRFPGRTTVDRHAVAVLRTDLPDPGVALLHRDPPGAPAGQETTARPLPDGLWRLDWLLPVQGGPLTSDALVERVRSSLAAWCGHVPPYELIGSSDYPVHQRLARRWRAGRVFLAGDAAHLMGALGAQSVEEGLRDAENLSWKLALAWHDGASRLLLDSYEAERRGAVGARLRAADQALPLLRANSAWQTVRQSLLSGSARGHAELLTDSHLGIGSAAAAGVYGRSPLSLPAPRTGGGKTGASPLVADCATPPGGMVADVPVIALDGTLGQLRDRLGRGLVVVLIAPGSGVWESRHWLSAGLMPRLASAVNALPTRAELVVAETYPGSTAHTVLLVRPDGRLVTAMVGCRPAELYSYADLARGGPPVPGAEDEEPQPERPAAAPGADGPEDGPGTDGRHPAGGGGRPHGRRVGGRTP</sequence>
<keyword evidence="7" id="KW-1185">Reference proteome</keyword>
<evidence type="ECO:0000313" key="7">
    <source>
        <dbReference type="Proteomes" id="UP001344658"/>
    </source>
</evidence>
<comment type="caution">
    <text evidence="6">The sequence shown here is derived from an EMBL/GenBank/DDBJ whole genome shotgun (WGS) entry which is preliminary data.</text>
</comment>
<evidence type="ECO:0000256" key="4">
    <source>
        <dbReference type="SAM" id="MobiDB-lite"/>
    </source>
</evidence>
<dbReference type="Pfam" id="PF01494">
    <property type="entry name" value="FAD_binding_3"/>
    <property type="match status" value="1"/>
</dbReference>
<feature type="compositionally biased region" description="Basic residues" evidence="4">
    <location>
        <begin position="576"/>
        <end position="586"/>
    </location>
</feature>
<dbReference type="EMBL" id="JAZEWV010000030">
    <property type="protein sequence ID" value="MEE4545502.1"/>
    <property type="molecule type" value="Genomic_DNA"/>
</dbReference>
<proteinExistence type="predicted"/>
<dbReference type="InterPro" id="IPR002938">
    <property type="entry name" value="FAD-bd"/>
</dbReference>
<evidence type="ECO:0000259" key="5">
    <source>
        <dbReference type="Pfam" id="PF01494"/>
    </source>
</evidence>
<organism evidence="6 7">
    <name type="scientific">Actinacidiphila polyblastidii</name>
    <dbReference type="NCBI Taxonomy" id="3110430"/>
    <lineage>
        <taxon>Bacteria</taxon>
        <taxon>Bacillati</taxon>
        <taxon>Actinomycetota</taxon>
        <taxon>Actinomycetes</taxon>
        <taxon>Kitasatosporales</taxon>
        <taxon>Streptomycetaceae</taxon>
        <taxon>Actinacidiphila</taxon>
    </lineage>
</organism>
<keyword evidence="6" id="KW-0560">Oxidoreductase</keyword>
<name>A0ABU7PJT6_9ACTN</name>
<keyword evidence="6" id="KW-0503">Monooxygenase</keyword>
<dbReference type="RefSeq" id="WP_330799176.1">
    <property type="nucleotide sequence ID" value="NZ_JAZEWV010000030.1"/>
</dbReference>
<dbReference type="InterPro" id="IPR050641">
    <property type="entry name" value="RIFMO-like"/>
</dbReference>
<dbReference type="GO" id="GO:0004497">
    <property type="term" value="F:monooxygenase activity"/>
    <property type="evidence" value="ECO:0007669"/>
    <property type="project" value="UniProtKB-KW"/>
</dbReference>
<dbReference type="Gene3D" id="3.30.70.2450">
    <property type="match status" value="1"/>
</dbReference>
<evidence type="ECO:0000256" key="3">
    <source>
        <dbReference type="ARBA" id="ARBA00022827"/>
    </source>
</evidence>
<keyword evidence="2" id="KW-0285">Flavoprotein</keyword>
<evidence type="ECO:0000256" key="1">
    <source>
        <dbReference type="ARBA" id="ARBA00001974"/>
    </source>
</evidence>
<dbReference type="PRINTS" id="PR00420">
    <property type="entry name" value="RNGMNOXGNASE"/>
</dbReference>
<dbReference type="Proteomes" id="UP001344658">
    <property type="component" value="Unassembled WGS sequence"/>
</dbReference>
<accession>A0ABU7PJT6</accession>
<dbReference type="PANTHER" id="PTHR43004">
    <property type="entry name" value="TRK SYSTEM POTASSIUM UPTAKE PROTEIN"/>
    <property type="match status" value="1"/>
</dbReference>
<dbReference type="PANTHER" id="PTHR43004:SF19">
    <property type="entry name" value="BINDING MONOOXYGENASE, PUTATIVE (JCVI)-RELATED"/>
    <property type="match status" value="1"/>
</dbReference>
<evidence type="ECO:0000313" key="6">
    <source>
        <dbReference type="EMBL" id="MEE4545502.1"/>
    </source>
</evidence>
<evidence type="ECO:0000256" key="2">
    <source>
        <dbReference type="ARBA" id="ARBA00022630"/>
    </source>
</evidence>
<dbReference type="Gene3D" id="3.50.50.60">
    <property type="entry name" value="FAD/NAD(P)-binding domain"/>
    <property type="match status" value="1"/>
</dbReference>
<feature type="domain" description="FAD-binding" evidence="5">
    <location>
        <begin position="3"/>
        <end position="337"/>
    </location>
</feature>